<keyword evidence="9" id="KW-1185">Reference proteome</keyword>
<evidence type="ECO:0000256" key="3">
    <source>
        <dbReference type="ARBA" id="ARBA00022692"/>
    </source>
</evidence>
<accession>A0A0E4GCI5</accession>
<keyword evidence="2" id="KW-1003">Cell membrane</keyword>
<evidence type="ECO:0000259" key="7">
    <source>
        <dbReference type="Pfam" id="PF00482"/>
    </source>
</evidence>
<protein>
    <submittedName>
        <fullName evidence="8">Type II secretion system F domain</fullName>
    </submittedName>
</protein>
<feature type="transmembrane region" description="Helical" evidence="6">
    <location>
        <begin position="201"/>
        <end position="220"/>
    </location>
</feature>
<dbReference type="RefSeq" id="WP_046495704.1">
    <property type="nucleotide sequence ID" value="NZ_CGIH01000009.1"/>
</dbReference>
<dbReference type="Proteomes" id="UP000045545">
    <property type="component" value="Unassembled WGS sequence"/>
</dbReference>
<dbReference type="OrthoDB" id="9796142at2"/>
<feature type="transmembrane region" description="Helical" evidence="6">
    <location>
        <begin position="226"/>
        <end position="250"/>
    </location>
</feature>
<dbReference type="EMBL" id="CGIH01000009">
    <property type="protein sequence ID" value="CFX15334.1"/>
    <property type="molecule type" value="Genomic_DNA"/>
</dbReference>
<dbReference type="STRING" id="690567.628"/>
<evidence type="ECO:0000256" key="2">
    <source>
        <dbReference type="ARBA" id="ARBA00022475"/>
    </source>
</evidence>
<keyword evidence="4 6" id="KW-1133">Transmembrane helix</keyword>
<feature type="domain" description="Type II secretion system protein GspF" evidence="7">
    <location>
        <begin position="93"/>
        <end position="218"/>
    </location>
</feature>
<proteinExistence type="predicted"/>
<evidence type="ECO:0000256" key="5">
    <source>
        <dbReference type="ARBA" id="ARBA00023136"/>
    </source>
</evidence>
<feature type="transmembrane region" description="Helical" evidence="6">
    <location>
        <begin position="6"/>
        <end position="23"/>
    </location>
</feature>
<reference evidence="8 9" key="1">
    <citation type="submission" date="2015-03" db="EMBL/GenBank/DDBJ databases">
        <authorList>
            <person name="Murphy D."/>
        </authorList>
    </citation>
    <scope>NUCLEOTIDE SEQUENCE [LARGE SCALE GENOMIC DNA]</scope>
    <source>
        <strain evidence="8 9">OL-4</strain>
    </source>
</reference>
<dbReference type="InterPro" id="IPR018076">
    <property type="entry name" value="T2SS_GspF_dom"/>
</dbReference>
<evidence type="ECO:0000313" key="9">
    <source>
        <dbReference type="Proteomes" id="UP000045545"/>
    </source>
</evidence>
<dbReference type="Pfam" id="PF00482">
    <property type="entry name" value="T2SSF"/>
    <property type="match status" value="1"/>
</dbReference>
<evidence type="ECO:0000313" key="8">
    <source>
        <dbReference type="EMBL" id="CFX15334.1"/>
    </source>
</evidence>
<comment type="subcellular location">
    <subcellularLocation>
        <location evidence="1">Cell membrane</location>
        <topology evidence="1">Multi-pass membrane protein</topology>
    </subcellularLocation>
</comment>
<dbReference type="GO" id="GO:0005886">
    <property type="term" value="C:plasma membrane"/>
    <property type="evidence" value="ECO:0007669"/>
    <property type="project" value="UniProtKB-SubCell"/>
</dbReference>
<sequence>MAEFVIAGAATSIGILSWLLYRWQNDFNSQLLKKQTLYGLIAAGLFFLLLLVFKNPVAGVLAVVLMGLCLKRRRELAKKARNRIIENQAEVALQLIASFYDNTGDIMTALKEAADCIQPPLADELRLTVTQYNANKAPLLALQDMAERIDDRDISIFVNAVILSERYGTDTAQVIKDVSRKISHRISLRDELKNEVWGQGMTIRIFFIVLPVLTAALMLIPDIRQVLINGMGGKIIINVLLLVEYCAWYFSTNQEVIDQL</sequence>
<name>A0A0E4GCI5_9FIRM</name>
<evidence type="ECO:0000256" key="4">
    <source>
        <dbReference type="ARBA" id="ARBA00022989"/>
    </source>
</evidence>
<keyword evidence="3 6" id="KW-0812">Transmembrane</keyword>
<dbReference type="PANTHER" id="PTHR35007">
    <property type="entry name" value="INTEGRAL MEMBRANE PROTEIN-RELATED"/>
    <property type="match status" value="1"/>
</dbReference>
<dbReference type="PANTHER" id="PTHR35007:SF1">
    <property type="entry name" value="PILUS ASSEMBLY PROTEIN"/>
    <property type="match status" value="1"/>
</dbReference>
<gene>
    <name evidence="8" type="ORF">628</name>
</gene>
<organism evidence="8 9">
    <name type="scientific">Syntrophomonas zehnderi OL-4</name>
    <dbReference type="NCBI Taxonomy" id="690567"/>
    <lineage>
        <taxon>Bacteria</taxon>
        <taxon>Bacillati</taxon>
        <taxon>Bacillota</taxon>
        <taxon>Clostridia</taxon>
        <taxon>Eubacteriales</taxon>
        <taxon>Syntrophomonadaceae</taxon>
        <taxon>Syntrophomonas</taxon>
    </lineage>
</organism>
<feature type="transmembrane region" description="Helical" evidence="6">
    <location>
        <begin position="35"/>
        <end position="51"/>
    </location>
</feature>
<dbReference type="AlphaFoldDB" id="A0A0E4GCI5"/>
<evidence type="ECO:0000256" key="6">
    <source>
        <dbReference type="SAM" id="Phobius"/>
    </source>
</evidence>
<keyword evidence="5 6" id="KW-0472">Membrane</keyword>
<evidence type="ECO:0000256" key="1">
    <source>
        <dbReference type="ARBA" id="ARBA00004651"/>
    </source>
</evidence>